<evidence type="ECO:0000259" key="1">
    <source>
        <dbReference type="Pfam" id="PF01706"/>
    </source>
</evidence>
<evidence type="ECO:0000313" key="2">
    <source>
        <dbReference type="EMBL" id="ORC38451.1"/>
    </source>
</evidence>
<dbReference type="InterPro" id="IPR023087">
    <property type="entry name" value="Flg_Motor_Flig_C"/>
</dbReference>
<organism evidence="2 3">
    <name type="scientific">Marispirochaeta aestuarii</name>
    <dbReference type="NCBI Taxonomy" id="1963862"/>
    <lineage>
        <taxon>Bacteria</taxon>
        <taxon>Pseudomonadati</taxon>
        <taxon>Spirochaetota</taxon>
        <taxon>Spirochaetia</taxon>
        <taxon>Spirochaetales</taxon>
        <taxon>Spirochaetaceae</taxon>
        <taxon>Marispirochaeta</taxon>
    </lineage>
</organism>
<dbReference type="Gene3D" id="1.10.220.30">
    <property type="match status" value="1"/>
</dbReference>
<evidence type="ECO:0000313" key="3">
    <source>
        <dbReference type="Proteomes" id="UP000192343"/>
    </source>
</evidence>
<dbReference type="AlphaFoldDB" id="A0A1Y1S3A4"/>
<dbReference type="EMBL" id="MWQY01000001">
    <property type="protein sequence ID" value="ORC38451.1"/>
    <property type="molecule type" value="Genomic_DNA"/>
</dbReference>
<accession>A0A1Y1S3A4</accession>
<keyword evidence="3" id="KW-1185">Reference proteome</keyword>
<comment type="caution">
    <text evidence="2">The sequence shown here is derived from an EMBL/GenBank/DDBJ whole genome shotgun (WGS) entry which is preliminary data.</text>
</comment>
<gene>
    <name evidence="2" type="ORF">B4O97_01465</name>
</gene>
<feature type="domain" description="Flagellar motor switch protein FliG C-terminal" evidence="1">
    <location>
        <begin position="16"/>
        <end position="76"/>
    </location>
</feature>
<proteinExistence type="predicted"/>
<dbReference type="Pfam" id="PF01706">
    <property type="entry name" value="FliG_C"/>
    <property type="match status" value="1"/>
</dbReference>
<name>A0A1Y1S3A4_9SPIO</name>
<protein>
    <recommendedName>
        <fullName evidence="1">Flagellar motor switch protein FliG C-terminal domain-containing protein</fullName>
    </recommendedName>
</protein>
<sequence>MTRKSPFPERELARLLMALPRIEIQNRLLKVSDRELALAMLNLDENERSGIYAAVSPEKIRRLREELSMLRRLRLHREDYLTALARVISVLEGRPYTEVLRSYIRPRGRRPG</sequence>
<dbReference type="Proteomes" id="UP000192343">
    <property type="component" value="Unassembled WGS sequence"/>
</dbReference>
<reference evidence="2 3" key="1">
    <citation type="submission" date="2017-03" db="EMBL/GenBank/DDBJ databases">
        <title>Draft Genome sequence of Marispirochaeta sp. strain JC444.</title>
        <authorList>
            <person name="Shivani Y."/>
            <person name="Subhash Y."/>
            <person name="Sasikala C."/>
            <person name="Ramana C."/>
        </authorList>
    </citation>
    <scope>NUCLEOTIDE SEQUENCE [LARGE SCALE GENOMIC DNA]</scope>
    <source>
        <strain evidence="2 3">JC444</strain>
    </source>
</reference>